<feature type="region of interest" description="Disordered" evidence="9">
    <location>
        <begin position="362"/>
        <end position="384"/>
    </location>
</feature>
<dbReference type="PANTHER" id="PTHR13074">
    <property type="entry name" value="MEDIATOR OF RNA POLYMERASE II TRANSCRIPTION SUBUNIT 8"/>
    <property type="match status" value="1"/>
</dbReference>
<evidence type="ECO:0000256" key="9">
    <source>
        <dbReference type="SAM" id="MobiDB-lite"/>
    </source>
</evidence>
<feature type="region of interest" description="Disordered" evidence="9">
    <location>
        <begin position="114"/>
        <end position="198"/>
    </location>
</feature>
<feature type="region of interest" description="Disordered" evidence="9">
    <location>
        <begin position="515"/>
        <end position="539"/>
    </location>
</feature>
<evidence type="ECO:0000256" key="7">
    <source>
        <dbReference type="ARBA" id="ARBA00025248"/>
    </source>
</evidence>
<proteinExistence type="inferred from homology"/>
<name>A0A8X8BKR2_POLSE</name>
<evidence type="ECO:0000313" key="11">
    <source>
        <dbReference type="Proteomes" id="UP000886611"/>
    </source>
</evidence>
<keyword evidence="6 8" id="KW-0539">Nucleus</keyword>
<feature type="compositionally biased region" description="Gly residues" evidence="9">
    <location>
        <begin position="407"/>
        <end position="422"/>
    </location>
</feature>
<dbReference type="GO" id="GO:0003712">
    <property type="term" value="F:transcription coregulator activity"/>
    <property type="evidence" value="ECO:0007669"/>
    <property type="project" value="InterPro"/>
</dbReference>
<feature type="compositionally biased region" description="Basic and acidic residues" evidence="9">
    <location>
        <begin position="362"/>
        <end position="371"/>
    </location>
</feature>
<keyword evidence="4 8" id="KW-0010">Activator</keyword>
<feature type="compositionally biased region" description="Basic and acidic residues" evidence="9">
    <location>
        <begin position="144"/>
        <end position="161"/>
    </location>
</feature>
<evidence type="ECO:0000256" key="4">
    <source>
        <dbReference type="ARBA" id="ARBA00023159"/>
    </source>
</evidence>
<comment type="similarity">
    <text evidence="2 8">Belongs to the Mediator complex subunit 8 family.</text>
</comment>
<dbReference type="Proteomes" id="UP000886611">
    <property type="component" value="Unassembled WGS sequence"/>
</dbReference>
<dbReference type="PANTHER" id="PTHR13074:SF9">
    <property type="entry name" value="MEDIATOR OF RNA POLYMERASE II TRANSCRIPTION SUBUNIT 8"/>
    <property type="match status" value="1"/>
</dbReference>
<comment type="function">
    <text evidence="7">Component of the Mediator complex, a coactivator involved in the regulated transcription of nearly all RNA polymerase II-dependent genes. Mediator functions as a bridge to convey information from gene-specific regulatory proteins to the basal RNA polymerase II transcription machinery. Mediator is recruited to promoters by direct interactions with regulatory proteins and serves as a scaffold for the assembly of a functional preinitiation complex with RNA polymerase II and the general transcription factors. May play a role as a target recruitment subunit in E3 ubiquitin-protein ligase complexes and thus in ubiquitination and subsequent proteasomal degradation of target proteins.</text>
</comment>
<evidence type="ECO:0000256" key="2">
    <source>
        <dbReference type="ARBA" id="ARBA00005716"/>
    </source>
</evidence>
<comment type="caution">
    <text evidence="10">The sequence shown here is derived from an EMBL/GenBank/DDBJ whole genome shotgun (WGS) entry which is preliminary data.</text>
</comment>
<reference evidence="10 11" key="1">
    <citation type="journal article" date="2021" name="Cell">
        <title>Tracing the genetic footprints of vertebrate landing in non-teleost ray-finned fishes.</title>
        <authorList>
            <person name="Bi X."/>
            <person name="Wang K."/>
            <person name="Yang L."/>
            <person name="Pan H."/>
            <person name="Jiang H."/>
            <person name="Wei Q."/>
            <person name="Fang M."/>
            <person name="Yu H."/>
            <person name="Zhu C."/>
            <person name="Cai Y."/>
            <person name="He Y."/>
            <person name="Gan X."/>
            <person name="Zeng H."/>
            <person name="Yu D."/>
            <person name="Zhu Y."/>
            <person name="Jiang H."/>
            <person name="Qiu Q."/>
            <person name="Yang H."/>
            <person name="Zhang Y.E."/>
            <person name="Wang W."/>
            <person name="Zhu M."/>
            <person name="He S."/>
            <person name="Zhang G."/>
        </authorList>
    </citation>
    <scope>NUCLEOTIDE SEQUENCE [LARGE SCALE GENOMIC DNA]</scope>
    <source>
        <strain evidence="10">Bchr_013</strain>
    </source>
</reference>
<dbReference type="GO" id="GO:0000978">
    <property type="term" value="F:RNA polymerase II cis-regulatory region sequence-specific DNA binding"/>
    <property type="evidence" value="ECO:0007669"/>
    <property type="project" value="TreeGrafter"/>
</dbReference>
<keyword evidence="5 8" id="KW-0804">Transcription</keyword>
<evidence type="ECO:0000256" key="6">
    <source>
        <dbReference type="ARBA" id="ARBA00023242"/>
    </source>
</evidence>
<dbReference type="AlphaFoldDB" id="A0A8X8BKR2"/>
<dbReference type="EMBL" id="JAATIS010004524">
    <property type="protein sequence ID" value="KAG2461413.1"/>
    <property type="molecule type" value="Genomic_DNA"/>
</dbReference>
<evidence type="ECO:0000313" key="10">
    <source>
        <dbReference type="EMBL" id="KAG2461413.1"/>
    </source>
</evidence>
<dbReference type="InterPro" id="IPR019364">
    <property type="entry name" value="Mediatior_Med8_fun/met"/>
</dbReference>
<comment type="subunit">
    <text evidence="8">Component of the Mediator complex.</text>
</comment>
<feature type="non-terminal residue" evidence="10">
    <location>
        <position position="539"/>
    </location>
</feature>
<feature type="compositionally biased region" description="Polar residues" evidence="9">
    <location>
        <begin position="114"/>
        <end position="128"/>
    </location>
</feature>
<comment type="subcellular location">
    <subcellularLocation>
        <location evidence="1 8">Nucleus</location>
    </subcellularLocation>
</comment>
<protein>
    <recommendedName>
        <fullName evidence="8">Mediator of RNA polymerase II transcription subunit 8</fullName>
    </recommendedName>
    <alternativeName>
        <fullName evidence="8">Mediator complex subunit 8</fullName>
    </alternativeName>
</protein>
<evidence type="ECO:0000256" key="8">
    <source>
        <dbReference type="RuleBase" id="RU364144"/>
    </source>
</evidence>
<feature type="non-terminal residue" evidence="10">
    <location>
        <position position="1"/>
    </location>
</feature>
<organism evidence="10 11">
    <name type="scientific">Polypterus senegalus</name>
    <name type="common">Senegal bichir</name>
    <dbReference type="NCBI Taxonomy" id="55291"/>
    <lineage>
        <taxon>Eukaryota</taxon>
        <taxon>Metazoa</taxon>
        <taxon>Chordata</taxon>
        <taxon>Craniata</taxon>
        <taxon>Vertebrata</taxon>
        <taxon>Euteleostomi</taxon>
        <taxon>Actinopterygii</taxon>
        <taxon>Polypteriformes</taxon>
        <taxon>Polypteridae</taxon>
        <taxon>Polypterus</taxon>
    </lineage>
</organism>
<feature type="region of interest" description="Disordered" evidence="9">
    <location>
        <begin position="400"/>
        <end position="435"/>
    </location>
</feature>
<dbReference type="GO" id="GO:0016592">
    <property type="term" value="C:mediator complex"/>
    <property type="evidence" value="ECO:0007669"/>
    <property type="project" value="InterPro"/>
</dbReference>
<gene>
    <name evidence="10" type="primary">Med8</name>
    <name evidence="8" type="synonym">MED8</name>
    <name evidence="10" type="ORF">GTO96_0008532</name>
</gene>
<keyword evidence="11" id="KW-1185">Reference proteome</keyword>
<evidence type="ECO:0000256" key="3">
    <source>
        <dbReference type="ARBA" id="ARBA00023015"/>
    </source>
</evidence>
<keyword evidence="3 8" id="KW-0805">Transcription regulation</keyword>
<dbReference type="GO" id="GO:0070847">
    <property type="term" value="C:core mediator complex"/>
    <property type="evidence" value="ECO:0007669"/>
    <property type="project" value="TreeGrafter"/>
</dbReference>
<sequence length="539" mass="58724">MGKAVASGETPCQTEDRRDAEAFGMQDTTGKVGCIVSVKHNGGSGEHGRDFIKEDWLQVSDPPTADAAVQTTSGARRASTQALAGQGLMSALGPSALRSKPAAVSHRSAGTQTVLDLSCHHAQTQTLRPSKRRRRNRGINAGSSDRKGRLARSEHPKEGRLGEPPARAVPPTARGREWNLQRRTQAGKSGAVGGGREHCRYRDRQGLGQREEKQLETSIDALITRVAHLKASLQSFIIKLETEYDRLTWPSVLDNFALLSGQLNTINKLLRNEKTPAFRNQVIIPLLLSQDRDEELAKLTEQRVPVFSHEIVPDYLRTKPDPEVEEQEKQLNTEAARMGTDVAQKQIQALNKLCTNLLEKLNNPREDRESENAAIRQNKPTFNPADTNALVAAVVFGKGLSNRRPQGPGGSVPPGQTVGGAGPMLSGGPTLQQVTMSGAPNQQVAMGPQVTNQQGQPVQDHVNNGMHGLATQPGCFEDSYLAGKPNQFCVRNEDRMFPTSIKRWAEGANDAAKMLTSKKGSDEDPCTAGRSLYQKDRER</sequence>
<accession>A0A8X8BKR2</accession>
<dbReference type="Pfam" id="PF10232">
    <property type="entry name" value="Med8"/>
    <property type="match status" value="1"/>
</dbReference>
<dbReference type="GO" id="GO:0006357">
    <property type="term" value="P:regulation of transcription by RNA polymerase II"/>
    <property type="evidence" value="ECO:0007669"/>
    <property type="project" value="InterPro"/>
</dbReference>
<evidence type="ECO:0000256" key="1">
    <source>
        <dbReference type="ARBA" id="ARBA00004123"/>
    </source>
</evidence>
<evidence type="ECO:0000256" key="5">
    <source>
        <dbReference type="ARBA" id="ARBA00023163"/>
    </source>
</evidence>